<dbReference type="InterPro" id="IPR002931">
    <property type="entry name" value="Transglutaminase-like"/>
</dbReference>
<dbReference type="SUPFAM" id="SSF54001">
    <property type="entry name" value="Cysteine proteinases"/>
    <property type="match status" value="1"/>
</dbReference>
<gene>
    <name evidence="2" type="ORF">C6V83_11035</name>
</gene>
<evidence type="ECO:0000313" key="3">
    <source>
        <dbReference type="Proteomes" id="UP000239814"/>
    </source>
</evidence>
<dbReference type="RefSeq" id="WP_105942434.1">
    <property type="nucleotide sequence ID" value="NZ_CP027433.1"/>
</dbReference>
<dbReference type="AlphaFoldDB" id="A0A2S0KGG9"/>
<evidence type="ECO:0000259" key="1">
    <source>
        <dbReference type="SMART" id="SM00460"/>
    </source>
</evidence>
<dbReference type="Pfam" id="PF01841">
    <property type="entry name" value="Transglut_core"/>
    <property type="match status" value="1"/>
</dbReference>
<feature type="domain" description="Transglutaminase-like" evidence="1">
    <location>
        <begin position="64"/>
        <end position="138"/>
    </location>
</feature>
<dbReference type="KEGG" id="git:C6V83_11035"/>
<proteinExistence type="predicted"/>
<dbReference type="InterPro" id="IPR038765">
    <property type="entry name" value="Papain-like_cys_pep_sf"/>
</dbReference>
<protein>
    <submittedName>
        <fullName evidence="2">Transglutaminase</fullName>
    </submittedName>
</protein>
<sequence>MDTHTYLQATPILDFDDPSLETLVTDRRWRTLPVYERIGAVYDFVRNEIAFGYNVSDELPASEVLADGYGQCNTKTTLLMALLRSVGVPCRFHGATIHKRLQRGVVEGVLYQLAPDDILHSWVEVRLDDRWIELEGVILDEDYLTGLRTTVAAEGAFLGYGAGTDDIEAPAVEWHGDDTAIQKTGVNNDLGVYDAPDSFYRRHGVNLTGLKGLLFRHVVRHRMNRKVTSIRRAGCPAR</sequence>
<evidence type="ECO:0000313" key="2">
    <source>
        <dbReference type="EMBL" id="AVM00721.1"/>
    </source>
</evidence>
<organism evidence="2 3">
    <name type="scientific">Gordonia iterans</name>
    <dbReference type="NCBI Taxonomy" id="1004901"/>
    <lineage>
        <taxon>Bacteria</taxon>
        <taxon>Bacillati</taxon>
        <taxon>Actinomycetota</taxon>
        <taxon>Actinomycetes</taxon>
        <taxon>Mycobacteriales</taxon>
        <taxon>Gordoniaceae</taxon>
        <taxon>Gordonia</taxon>
    </lineage>
</organism>
<reference evidence="2 3" key="1">
    <citation type="submission" date="2018-03" db="EMBL/GenBank/DDBJ databases">
        <title>Characteristics and genome of n-alkane degrading marine bacteria Gordonia iterans isolated from crude oil contaminated in Tae-an, South Korea.</title>
        <authorList>
            <person name="Lee S.-S."/>
            <person name="Kim H."/>
        </authorList>
    </citation>
    <scope>NUCLEOTIDE SEQUENCE [LARGE SCALE GENOMIC DNA]</scope>
    <source>
        <strain evidence="2 3">Co17</strain>
    </source>
</reference>
<dbReference type="SMART" id="SM00460">
    <property type="entry name" value="TGc"/>
    <property type="match status" value="1"/>
</dbReference>
<dbReference type="OrthoDB" id="5438043at2"/>
<accession>A0A2S0KGG9</accession>
<keyword evidence="3" id="KW-1185">Reference proteome</keyword>
<name>A0A2S0KGG9_9ACTN</name>
<dbReference type="Gene3D" id="3.10.620.30">
    <property type="match status" value="1"/>
</dbReference>
<dbReference type="PANTHER" id="PTHR33490">
    <property type="entry name" value="BLR5614 PROTEIN-RELATED"/>
    <property type="match status" value="1"/>
</dbReference>
<dbReference type="Proteomes" id="UP000239814">
    <property type="component" value="Chromosome"/>
</dbReference>
<dbReference type="EMBL" id="CP027433">
    <property type="protein sequence ID" value="AVM00721.1"/>
    <property type="molecule type" value="Genomic_DNA"/>
</dbReference>